<evidence type="ECO:0000256" key="14">
    <source>
        <dbReference type="ARBA" id="ARBA00045077"/>
    </source>
</evidence>
<evidence type="ECO:0000256" key="11">
    <source>
        <dbReference type="ARBA" id="ARBA00023277"/>
    </source>
</evidence>
<feature type="domain" description="Auxiliary Activity family 9 catalytic" evidence="17">
    <location>
        <begin position="19"/>
        <end position="223"/>
    </location>
</feature>
<evidence type="ECO:0000256" key="2">
    <source>
        <dbReference type="ARBA" id="ARBA00004613"/>
    </source>
</evidence>
<evidence type="ECO:0000259" key="17">
    <source>
        <dbReference type="Pfam" id="PF03443"/>
    </source>
</evidence>
<feature type="chain" id="PRO_5042162758" description="lytic cellulose monooxygenase (C4-dehydrogenating)" evidence="16">
    <location>
        <begin position="19"/>
        <end position="237"/>
    </location>
</feature>
<evidence type="ECO:0000256" key="4">
    <source>
        <dbReference type="ARBA" id="ARBA00022723"/>
    </source>
</evidence>
<keyword evidence="5 16" id="KW-0732">Signal</keyword>
<dbReference type="GO" id="GO:0004497">
    <property type="term" value="F:monooxygenase activity"/>
    <property type="evidence" value="ECO:0007669"/>
    <property type="project" value="UniProtKB-KW"/>
</dbReference>
<keyword evidence="12" id="KW-0624">Polysaccharide degradation</keyword>
<keyword evidence="18" id="KW-0378">Hydrolase</keyword>
<evidence type="ECO:0000313" key="18">
    <source>
        <dbReference type="EMBL" id="KAK3366544.1"/>
    </source>
</evidence>
<dbReference type="GO" id="GO:0005576">
    <property type="term" value="C:extracellular region"/>
    <property type="evidence" value="ECO:0007669"/>
    <property type="project" value="UniProtKB-SubCell"/>
</dbReference>
<evidence type="ECO:0000256" key="6">
    <source>
        <dbReference type="ARBA" id="ARBA00023001"/>
    </source>
</evidence>
<dbReference type="PANTHER" id="PTHR33353">
    <property type="entry name" value="PUTATIVE (AFU_ORTHOLOGUE AFUA_1G12560)-RELATED"/>
    <property type="match status" value="1"/>
</dbReference>
<dbReference type="Pfam" id="PF03443">
    <property type="entry name" value="AA9"/>
    <property type="match status" value="1"/>
</dbReference>
<feature type="signal peptide" evidence="16">
    <location>
        <begin position="1"/>
        <end position="18"/>
    </location>
</feature>
<dbReference type="AlphaFoldDB" id="A0AAE0JY98"/>
<comment type="subcellular location">
    <subcellularLocation>
        <location evidence="2">Secreted</location>
    </subcellularLocation>
</comment>
<keyword evidence="7" id="KW-0560">Oxidoreductase</keyword>
<keyword evidence="9" id="KW-0503">Monooxygenase</keyword>
<evidence type="ECO:0000313" key="19">
    <source>
        <dbReference type="Proteomes" id="UP001285441"/>
    </source>
</evidence>
<reference evidence="18" key="2">
    <citation type="submission" date="2023-06" db="EMBL/GenBank/DDBJ databases">
        <authorList>
            <consortium name="Lawrence Berkeley National Laboratory"/>
            <person name="Haridas S."/>
            <person name="Hensen N."/>
            <person name="Bonometti L."/>
            <person name="Westerberg I."/>
            <person name="Brannstrom I.O."/>
            <person name="Guillou S."/>
            <person name="Cros-Aarteil S."/>
            <person name="Calhoun S."/>
            <person name="Kuo A."/>
            <person name="Mondo S."/>
            <person name="Pangilinan J."/>
            <person name="Riley R."/>
            <person name="LaButti K."/>
            <person name="Andreopoulos B."/>
            <person name="Lipzen A."/>
            <person name="Chen C."/>
            <person name="Yanf M."/>
            <person name="Daum C."/>
            <person name="Ng V."/>
            <person name="Clum A."/>
            <person name="Steindorff A."/>
            <person name="Ohm R."/>
            <person name="Martin F."/>
            <person name="Silar P."/>
            <person name="Natvig D."/>
            <person name="Lalanne C."/>
            <person name="Gautier V."/>
            <person name="Ament-velasquez S.L."/>
            <person name="Kruys A."/>
            <person name="Hutchinson M.I."/>
            <person name="Powell A.J."/>
            <person name="Barry K."/>
            <person name="Miller A.N."/>
            <person name="Grigoriev I.V."/>
            <person name="Debuchy R."/>
            <person name="Gladieux P."/>
            <person name="Thoren M.H."/>
            <person name="Johannesson H."/>
        </authorList>
    </citation>
    <scope>NUCLEOTIDE SEQUENCE</scope>
    <source>
        <strain evidence="18">CBS 232.78</strain>
    </source>
</reference>
<accession>A0AAE0JY98</accession>
<evidence type="ECO:0000256" key="12">
    <source>
        <dbReference type="ARBA" id="ARBA00023326"/>
    </source>
</evidence>
<dbReference type="Gene3D" id="2.70.50.70">
    <property type="match status" value="1"/>
</dbReference>
<protein>
    <recommendedName>
        <fullName evidence="15">lytic cellulose monooxygenase (C4-dehydrogenating)</fullName>
        <ecNumber evidence="15">1.14.99.56</ecNumber>
    </recommendedName>
</protein>
<keyword evidence="8" id="KW-0186">Copper</keyword>
<dbReference type="InterPro" id="IPR005103">
    <property type="entry name" value="AA9_LPMO"/>
</dbReference>
<sequence length="237" mass="25906">MVSSQIFLALCLSAVVSAHTQMIKVFVNGEDQGDGRSKYIRSPDSFNPVRPPSPYLACNVKGDNAVPSFVKAAAGNNITYQWFNNFPAEPVINPNHNGPILTYIAPMPPHGASPSGPIWSKIGQEGFEGGEWPVAKLIDRDGKVDFSLPEWLSQGEYLVRQEIIALHQADHLSDDPANPRGAEFYVTCVQFNITGSGTKVPDQNFDPATAYTRENTLFNIWEPFDSYTPPGPPVIGS</sequence>
<evidence type="ECO:0000256" key="7">
    <source>
        <dbReference type="ARBA" id="ARBA00023002"/>
    </source>
</evidence>
<dbReference type="InterPro" id="IPR049892">
    <property type="entry name" value="AA9"/>
</dbReference>
<evidence type="ECO:0000256" key="1">
    <source>
        <dbReference type="ARBA" id="ARBA00001973"/>
    </source>
</evidence>
<evidence type="ECO:0000256" key="13">
    <source>
        <dbReference type="ARBA" id="ARBA00044502"/>
    </source>
</evidence>
<comment type="catalytic activity">
    <reaction evidence="14">
        <text>[(1-&gt;4)-beta-D-glucosyl]n+m + reduced acceptor + O2 = 4-dehydro-beta-D-glucosyl-[(1-&gt;4)-beta-D-glucosyl]n-1 + [(1-&gt;4)-beta-D-glucosyl]m + acceptor + H2O.</text>
        <dbReference type="EC" id="1.14.99.56"/>
    </reaction>
</comment>
<reference evidence="18" key="1">
    <citation type="journal article" date="2023" name="Mol. Phylogenet. Evol.">
        <title>Genome-scale phylogeny and comparative genomics of the fungal order Sordariales.</title>
        <authorList>
            <person name="Hensen N."/>
            <person name="Bonometti L."/>
            <person name="Westerberg I."/>
            <person name="Brannstrom I.O."/>
            <person name="Guillou S."/>
            <person name="Cros-Aarteil S."/>
            <person name="Calhoun S."/>
            <person name="Haridas S."/>
            <person name="Kuo A."/>
            <person name="Mondo S."/>
            <person name="Pangilinan J."/>
            <person name="Riley R."/>
            <person name="LaButti K."/>
            <person name="Andreopoulos B."/>
            <person name="Lipzen A."/>
            <person name="Chen C."/>
            <person name="Yan M."/>
            <person name="Daum C."/>
            <person name="Ng V."/>
            <person name="Clum A."/>
            <person name="Steindorff A."/>
            <person name="Ohm R.A."/>
            <person name="Martin F."/>
            <person name="Silar P."/>
            <person name="Natvig D.O."/>
            <person name="Lalanne C."/>
            <person name="Gautier V."/>
            <person name="Ament-Velasquez S.L."/>
            <person name="Kruys A."/>
            <person name="Hutchinson M.I."/>
            <person name="Powell A.J."/>
            <person name="Barry K."/>
            <person name="Miller A.N."/>
            <person name="Grigoriev I.V."/>
            <person name="Debuchy R."/>
            <person name="Gladieux P."/>
            <person name="Hiltunen Thoren M."/>
            <person name="Johannesson H."/>
        </authorList>
    </citation>
    <scope>NUCLEOTIDE SEQUENCE</scope>
    <source>
        <strain evidence="18">CBS 232.78</strain>
    </source>
</reference>
<dbReference type="GO" id="GO:0016787">
    <property type="term" value="F:hydrolase activity"/>
    <property type="evidence" value="ECO:0007669"/>
    <property type="project" value="UniProtKB-KW"/>
</dbReference>
<keyword evidence="11" id="KW-0119">Carbohydrate metabolism</keyword>
<keyword evidence="6" id="KW-0136">Cellulose degradation</keyword>
<dbReference type="EC" id="1.14.99.56" evidence="15"/>
<keyword evidence="10" id="KW-1015">Disulfide bond</keyword>
<dbReference type="Proteomes" id="UP001285441">
    <property type="component" value="Unassembled WGS sequence"/>
</dbReference>
<dbReference type="PANTHER" id="PTHR33353:SF17">
    <property type="entry name" value="ENDO-BETA-1,4-GLUCANASE D"/>
    <property type="match status" value="1"/>
</dbReference>
<comment type="similarity">
    <text evidence="13">Belongs to the polysaccharide monooxygenase AA9 family.</text>
</comment>
<dbReference type="EMBL" id="JAULSW010000012">
    <property type="protein sequence ID" value="KAK3366544.1"/>
    <property type="molecule type" value="Genomic_DNA"/>
</dbReference>
<keyword evidence="19" id="KW-1185">Reference proteome</keyword>
<dbReference type="GO" id="GO:0046872">
    <property type="term" value="F:metal ion binding"/>
    <property type="evidence" value="ECO:0007669"/>
    <property type="project" value="UniProtKB-KW"/>
</dbReference>
<dbReference type="CDD" id="cd21175">
    <property type="entry name" value="LPMO_AA9"/>
    <property type="match status" value="1"/>
</dbReference>
<evidence type="ECO:0000256" key="15">
    <source>
        <dbReference type="ARBA" id="ARBA00047174"/>
    </source>
</evidence>
<keyword evidence="4" id="KW-0479">Metal-binding</keyword>
<dbReference type="GO" id="GO:0030245">
    <property type="term" value="P:cellulose catabolic process"/>
    <property type="evidence" value="ECO:0007669"/>
    <property type="project" value="UniProtKB-KW"/>
</dbReference>
<evidence type="ECO:0000256" key="9">
    <source>
        <dbReference type="ARBA" id="ARBA00023033"/>
    </source>
</evidence>
<evidence type="ECO:0000256" key="10">
    <source>
        <dbReference type="ARBA" id="ARBA00023157"/>
    </source>
</evidence>
<evidence type="ECO:0000256" key="16">
    <source>
        <dbReference type="SAM" id="SignalP"/>
    </source>
</evidence>
<comment type="caution">
    <text evidence="18">The sequence shown here is derived from an EMBL/GenBank/DDBJ whole genome shotgun (WGS) entry which is preliminary data.</text>
</comment>
<name>A0AAE0JY98_9PEZI</name>
<proteinExistence type="inferred from homology"/>
<keyword evidence="3" id="KW-0964">Secreted</keyword>
<comment type="cofactor">
    <cofactor evidence="1">
        <name>Cu(2+)</name>
        <dbReference type="ChEBI" id="CHEBI:29036"/>
    </cofactor>
</comment>
<evidence type="ECO:0000256" key="3">
    <source>
        <dbReference type="ARBA" id="ARBA00022525"/>
    </source>
</evidence>
<evidence type="ECO:0000256" key="8">
    <source>
        <dbReference type="ARBA" id="ARBA00023008"/>
    </source>
</evidence>
<evidence type="ECO:0000256" key="5">
    <source>
        <dbReference type="ARBA" id="ARBA00022729"/>
    </source>
</evidence>
<organism evidence="18 19">
    <name type="scientific">Podospora didyma</name>
    <dbReference type="NCBI Taxonomy" id="330526"/>
    <lineage>
        <taxon>Eukaryota</taxon>
        <taxon>Fungi</taxon>
        <taxon>Dikarya</taxon>
        <taxon>Ascomycota</taxon>
        <taxon>Pezizomycotina</taxon>
        <taxon>Sordariomycetes</taxon>
        <taxon>Sordariomycetidae</taxon>
        <taxon>Sordariales</taxon>
        <taxon>Podosporaceae</taxon>
        <taxon>Podospora</taxon>
    </lineage>
</organism>
<gene>
    <name evidence="18" type="ORF">B0H63DRAFT_536670</name>
</gene>